<dbReference type="EMBL" id="GBXM01063150">
    <property type="protein sequence ID" value="JAH45427.1"/>
    <property type="molecule type" value="Transcribed_RNA"/>
</dbReference>
<reference evidence="2" key="2">
    <citation type="journal article" date="2015" name="Fish Shellfish Immunol.">
        <title>Early steps in the European eel (Anguilla anguilla)-Vibrio vulnificus interaction in the gills: Role of the RtxA13 toxin.</title>
        <authorList>
            <person name="Callol A."/>
            <person name="Pajuelo D."/>
            <person name="Ebbesson L."/>
            <person name="Teles M."/>
            <person name="MacKenzie S."/>
            <person name="Amaro C."/>
        </authorList>
    </citation>
    <scope>NUCLEOTIDE SEQUENCE</scope>
</reference>
<protein>
    <submittedName>
        <fullName evidence="2">Uncharacterized protein</fullName>
    </submittedName>
</protein>
<organism evidence="2">
    <name type="scientific">Anguilla anguilla</name>
    <name type="common">European freshwater eel</name>
    <name type="synonym">Muraena anguilla</name>
    <dbReference type="NCBI Taxonomy" id="7936"/>
    <lineage>
        <taxon>Eukaryota</taxon>
        <taxon>Metazoa</taxon>
        <taxon>Chordata</taxon>
        <taxon>Craniata</taxon>
        <taxon>Vertebrata</taxon>
        <taxon>Euteleostomi</taxon>
        <taxon>Actinopterygii</taxon>
        <taxon>Neopterygii</taxon>
        <taxon>Teleostei</taxon>
        <taxon>Anguilliformes</taxon>
        <taxon>Anguillidae</taxon>
        <taxon>Anguilla</taxon>
    </lineage>
</organism>
<accession>A0A0E9SW08</accession>
<dbReference type="AlphaFoldDB" id="A0A0E9SW08"/>
<name>A0A0E9SW08_ANGAN</name>
<keyword evidence="1" id="KW-0812">Transmembrane</keyword>
<sequence>MHIHFMRTQTNFEIHSIEYVYILTNMFISWILTFATF</sequence>
<keyword evidence="1" id="KW-0472">Membrane</keyword>
<evidence type="ECO:0000313" key="2">
    <source>
        <dbReference type="EMBL" id="JAH45427.1"/>
    </source>
</evidence>
<evidence type="ECO:0000256" key="1">
    <source>
        <dbReference type="SAM" id="Phobius"/>
    </source>
</evidence>
<proteinExistence type="predicted"/>
<keyword evidence="1" id="KW-1133">Transmembrane helix</keyword>
<reference evidence="2" key="1">
    <citation type="submission" date="2014-11" db="EMBL/GenBank/DDBJ databases">
        <authorList>
            <person name="Amaro Gonzalez C."/>
        </authorList>
    </citation>
    <scope>NUCLEOTIDE SEQUENCE</scope>
</reference>
<feature type="transmembrane region" description="Helical" evidence="1">
    <location>
        <begin position="12"/>
        <end position="32"/>
    </location>
</feature>